<evidence type="ECO:0000313" key="1">
    <source>
        <dbReference type="EMBL" id="KAI8008822.1"/>
    </source>
</evidence>
<keyword evidence="2" id="KW-1185">Reference proteome</keyword>
<evidence type="ECO:0000313" key="2">
    <source>
        <dbReference type="Proteomes" id="UP001060215"/>
    </source>
</evidence>
<accession>A0ACC0H5N5</accession>
<dbReference type="Proteomes" id="UP001060215">
    <property type="component" value="Chromosome 7"/>
</dbReference>
<gene>
    <name evidence="1" type="ORF">LOK49_LG07G00389</name>
</gene>
<organism evidence="1 2">
    <name type="scientific">Camellia lanceoleosa</name>
    <dbReference type="NCBI Taxonomy" id="1840588"/>
    <lineage>
        <taxon>Eukaryota</taxon>
        <taxon>Viridiplantae</taxon>
        <taxon>Streptophyta</taxon>
        <taxon>Embryophyta</taxon>
        <taxon>Tracheophyta</taxon>
        <taxon>Spermatophyta</taxon>
        <taxon>Magnoliopsida</taxon>
        <taxon>eudicotyledons</taxon>
        <taxon>Gunneridae</taxon>
        <taxon>Pentapetalae</taxon>
        <taxon>asterids</taxon>
        <taxon>Ericales</taxon>
        <taxon>Theaceae</taxon>
        <taxon>Camellia</taxon>
    </lineage>
</organism>
<proteinExistence type="predicted"/>
<comment type="caution">
    <text evidence="1">The sequence shown here is derived from an EMBL/GenBank/DDBJ whole genome shotgun (WGS) entry which is preliminary data.</text>
</comment>
<protein>
    <submittedName>
        <fullName evidence="1">Receptor-like protein EIX2</fullName>
    </submittedName>
</protein>
<sequence length="674" mass="74565">MRKFSTIRLLLVVLLCFEIAKPCLCSASTNRCVEDEKLALLKFKHGLTDGSLQLSSWHGQDCCNWTGVQCDGITGHVVKLDLHVDTYNMVINSSAQFATNKVDSCLLELKYLNHLDLSGNKFQGSPIPDFFGAMTKLRYLNLSDTGFSGMVPHHLGNLSSLRVLDLKYSFDNDHALIIDDLTWVSRLSTLQYLDMSRVNLSAAHNLHKVLNMLPSLLELRLSYCGLDNSHLSHMYVNSTVSNVQYLDLGHNSFEGEFPSRLSNMTSLRVLDLSFNSFNSSMPLYLENLKSLEHLNLGSNQFNHTGGFLRLLSNHCSLKSFDMSQNQIHGEEMSILDKNLSRCTTYALEALILSGDGFTGHLPNWLGQLKLLKDLDLLGNSFNGSIPACLGRLSYLQNLLLGGNLLTGDIPPSLGTLPEWLHDMNLVVLGLPNNHISGPIPNLPSTLFIVDLSNNSISGPLPQNIGDMVILSSLYMVGNLINGSIPESFCKNLNLVYVDLSKNMLSGNLPPCLGELSNLNILKFSSNKLSGVIPNSIGHLTTLVGLYLNNNSLYGELPSALGNCRSLTFLNLGENGFNGSIPRWIGELKDLAILRLHKNMFNGSIPSQLCQLPQLLIMDLADNKLKGTIPRCFGNLNGMILNENGLWGVIGVLLLKKNWRHAYFQFVARMARMNE</sequence>
<name>A0ACC0H5N5_9ERIC</name>
<reference evidence="1 2" key="1">
    <citation type="journal article" date="2022" name="Plant J.">
        <title>Chromosome-level genome of Camellia lanceoleosa provides a valuable resource for understanding genome evolution and self-incompatibility.</title>
        <authorList>
            <person name="Gong W."/>
            <person name="Xiao S."/>
            <person name="Wang L."/>
            <person name="Liao Z."/>
            <person name="Chang Y."/>
            <person name="Mo W."/>
            <person name="Hu G."/>
            <person name="Li W."/>
            <person name="Zhao G."/>
            <person name="Zhu H."/>
            <person name="Hu X."/>
            <person name="Ji K."/>
            <person name="Xiang X."/>
            <person name="Song Q."/>
            <person name="Yuan D."/>
            <person name="Jin S."/>
            <person name="Zhang L."/>
        </authorList>
    </citation>
    <scope>NUCLEOTIDE SEQUENCE [LARGE SCALE GENOMIC DNA]</scope>
    <source>
        <strain evidence="1">SQ_2022a</strain>
    </source>
</reference>
<dbReference type="EMBL" id="CM045764">
    <property type="protein sequence ID" value="KAI8008822.1"/>
    <property type="molecule type" value="Genomic_DNA"/>
</dbReference>